<feature type="transmembrane region" description="Helical" evidence="1">
    <location>
        <begin position="20"/>
        <end position="41"/>
    </location>
</feature>
<comment type="caution">
    <text evidence="2">The sequence shown here is derived from an EMBL/GenBank/DDBJ whole genome shotgun (WGS) entry which is preliminary data.</text>
</comment>
<dbReference type="InterPro" id="IPR045584">
    <property type="entry name" value="Pilin-like"/>
</dbReference>
<proteinExistence type="predicted"/>
<evidence type="ECO:0000313" key="2">
    <source>
        <dbReference type="EMBL" id="NOT33429.1"/>
    </source>
</evidence>
<keyword evidence="1" id="KW-0812">Transmembrane</keyword>
<reference evidence="2 3" key="1">
    <citation type="submission" date="2020-04" db="EMBL/GenBank/DDBJ databases">
        <title>Metagenomic profiling of ammonia- and methane-oxidizing microorganisms in a Dutch drinking water treatment plant.</title>
        <authorList>
            <person name="Poghosyan L."/>
            <person name="Leucker S."/>
        </authorList>
    </citation>
    <scope>NUCLEOTIDE SEQUENCE [LARGE SCALE GENOMIC DNA]</scope>
    <source>
        <strain evidence="2">S-RSF-IL-03</strain>
    </source>
</reference>
<organism evidence="2 3">
    <name type="scientific">Eiseniibacteriota bacterium</name>
    <dbReference type="NCBI Taxonomy" id="2212470"/>
    <lineage>
        <taxon>Bacteria</taxon>
        <taxon>Candidatus Eiseniibacteriota</taxon>
    </lineage>
</organism>
<name>A0A849SWA2_UNCEI</name>
<dbReference type="EMBL" id="JABFRW010000049">
    <property type="protein sequence ID" value="NOT33429.1"/>
    <property type="molecule type" value="Genomic_DNA"/>
</dbReference>
<dbReference type="AlphaFoldDB" id="A0A849SWA2"/>
<gene>
    <name evidence="2" type="ORF">HOP12_04580</name>
</gene>
<dbReference type="Pfam" id="PF07963">
    <property type="entry name" value="N_methyl"/>
    <property type="match status" value="1"/>
</dbReference>
<keyword evidence="1" id="KW-0472">Membrane</keyword>
<dbReference type="NCBIfam" id="TIGR02532">
    <property type="entry name" value="IV_pilin_GFxxxE"/>
    <property type="match status" value="1"/>
</dbReference>
<dbReference type="PROSITE" id="PS00409">
    <property type="entry name" value="PROKAR_NTER_METHYL"/>
    <property type="match status" value="1"/>
</dbReference>
<evidence type="ECO:0000313" key="3">
    <source>
        <dbReference type="Proteomes" id="UP000580839"/>
    </source>
</evidence>
<protein>
    <submittedName>
        <fullName evidence="2">Prepilin-type N-terminal cleavage/methylation domain-containing protein</fullName>
    </submittedName>
</protein>
<evidence type="ECO:0000256" key="1">
    <source>
        <dbReference type="SAM" id="Phobius"/>
    </source>
</evidence>
<accession>A0A849SWA2</accession>
<keyword evidence="1" id="KW-1133">Transmembrane helix</keyword>
<sequence>MNLNHASTRNDARGFSLVEMMITLSMLAVIMLMLYATLFGAQNAATETTRRAYARNSGREAIQLIERDLRMAGSGWGTLPVQISNNGAAGTLGAITPGPASGQSDSLRMLGTFGSHSVLSTAMANAAATTTVDSIGGFNAGDFFVITNGIVAHLFNVTSVNTGTRQLAHATSSSWNVAGGHAQFPAAPGYRVGTDVYEVTQIAYRVDSLNYRRRTLVRQENGGIPQIVAYGVDSLKIWYRMRDGSITRSPGQIIDIREIVPILYTRSGKSARLDSTWTYVHPRSF</sequence>
<dbReference type="Proteomes" id="UP000580839">
    <property type="component" value="Unassembled WGS sequence"/>
</dbReference>
<dbReference type="SUPFAM" id="SSF54523">
    <property type="entry name" value="Pili subunits"/>
    <property type="match status" value="1"/>
</dbReference>
<dbReference type="InterPro" id="IPR012902">
    <property type="entry name" value="N_methyl_site"/>
</dbReference>